<evidence type="ECO:0000256" key="7">
    <source>
        <dbReference type="SAM" id="SignalP"/>
    </source>
</evidence>
<keyword evidence="4" id="KW-0677">Repeat</keyword>
<dbReference type="OrthoDB" id="4981820at2"/>
<dbReference type="InterPro" id="IPR050708">
    <property type="entry name" value="T6SS_VgrG/RHS"/>
</dbReference>
<feature type="region of interest" description="Disordered" evidence="6">
    <location>
        <begin position="29"/>
        <end position="63"/>
    </location>
</feature>
<feature type="domain" description="Teneurin-like YD-shell" evidence="9">
    <location>
        <begin position="1426"/>
        <end position="1686"/>
    </location>
</feature>
<dbReference type="InterPro" id="IPR031325">
    <property type="entry name" value="RHS_repeat"/>
</dbReference>
<name>A0A1C5A4V3_MICEC</name>
<dbReference type="InterPro" id="IPR003284">
    <property type="entry name" value="Sal_SpvB"/>
</dbReference>
<evidence type="ECO:0000256" key="6">
    <source>
        <dbReference type="SAM" id="MobiDB-lite"/>
    </source>
</evidence>
<dbReference type="Pfam" id="PF03534">
    <property type="entry name" value="SpvB"/>
    <property type="match status" value="1"/>
</dbReference>
<evidence type="ECO:0000313" key="11">
    <source>
        <dbReference type="Proteomes" id="UP000198253"/>
    </source>
</evidence>
<sequence>MSIRISHVLRTGLLLVAFVVGLPGTAVALPPPSASSDDKGESAEKRTPLAELTKTREPEVPERSWQVEGGGAFTDVIRIEVPNFRTITPQLALRYKSSAGNGWVGVGWDLAGVNVIERVAPGRGAPRYDASDLHVVDGEEIIVCPPGTGSPGCLAGGTHTTRNESYLKVTLTGTGADSRWTVVAKDGTRRVYAPVLQAGTGLVVRWGLSQVVDTKGNTVTYTWRSDLFECCWEALDSVAYNGTTVRFHYETRPDRERNAIGNGVFTTVHGRLKTIDLTVGGSRLRAYKLTYTTSAATGRSLLAGVQQFGRDAVVDGSGFVVSGTALPATRIAYQTGTPSFVAGNQDTGMGNHTDARHLTMDINGDGRTDLLELMPNWLTYERRTWISDGSTFSRTSVHTDLPYHADSRFLDGDVNGDGKSDLIELYPSGFGWGRRLWLSNGTGFALTNTASSKTASSRDDSRFLAMDVNGDGRTDVVELYACGLWPVHYCRATWLSDGSAFTLATNDSGIGFDVNRQFYPVDVNGDGRSDLLEVYPGLFGAGGRRLWMSNGTGFVAGTSDTISWSAPKADGTGSRFVMLDVNGDGKTDMVELQPFLTSYTRKTWLSTGYGFAQVATDTSMPASGAARHVPVDVNGDDRTDLVEIYPCCLGTGGQRRIWLSTGAGFVLGATDTGLAGYSCDKEGACTSEFLDADVDGDGLFEVLELYPPFPGLATARRVWDVDSPVPDVLTSLTNEWGGTTAVNYTPSSSWPNTNNPPVVPTASAVTVGDGRGGSAVTKFTYSGGSYHWGERRFQGFRQQRESRPCVAGESACPYTETWYRQDLGALDHPERIERRAGGGALLEVTLHEYTTNGATQPRTALPTGTWVNTYNGTGNACPGEDCKRTYTTRQYNAYGELTQQVEHGDYAVAGDERTTITTFVPNPDVYIVNKPAVVTLVQGVGGQGTKLRETRNHYDGAATWNQAPSAGLETRSARWLSTDDSYVETGKEYDDSGNLTAEIDALGGRTTLGYDPTFHLYQTSETNALSQQVTAGWDTVCGRPTRVTDLNGQATTLAYDTFCRLTEKTEPGGRFERHTWVDVGDPATQHERIERPAATGTSGLQWARRYIDGLQRTWRKADRGPDAATGDIYVDTSFNARGQVAVKTAAYYWVSGQPQPTTYPTTSDYDALDRLVRETLPGGATRTKRYGVWSVTETDERGHATTDRMNAYHKRVAREQTVGGVTRIATYVHDLRDELVRSTDPGGSVITYDLDSLGRRTRLVDPNSGTTGYEWDDAGRLVAQTDARGQRTTFTYDPLGRKTGKTTRAGTPSAVTVTWTYDQVRAGYHNIGKVTTTTDGAGAKTLDHDALGRVVKTVRTVNGASYTFRYGFDAGNRALWTTYPDGDTQGTPADPLRYDGAGRLLAIPGYVDAARYNAEGKLIRLENANGTVTTRSHDTRRGWLDRITTTSGSTTIQDSTFTRDATGKIKQIDSPFPDEGWTFEYDEVGQLTVATSASTPAHHQTLSYDATGNVAANSRLGTYGYDSSRPHAVTSAGPNTYTYDTAGLMVSGAGRTLVWDGDNRLASVTRSGSTTTFGYDADGTRLFQAQGSAVRHYLGDDYEVDVTAGLATKYISVADTLVARADGTTRYWVHTDHQGSVQAQTNASGVEVHRKRYRPYGEVLSTAGTLSYEPRGFTGQRHDAAGLVYLKAR</sequence>
<dbReference type="SUPFAM" id="SSF69318">
    <property type="entry name" value="Integrin alpha N-terminal domain"/>
    <property type="match status" value="1"/>
</dbReference>
<dbReference type="Gene3D" id="2.40.128.340">
    <property type="match status" value="2"/>
</dbReference>
<keyword evidence="3 7" id="KW-0732">Signal</keyword>
<organism evidence="10 11">
    <name type="scientific">Micromonospora echinospora</name>
    <name type="common">Micromonospora purpurea</name>
    <dbReference type="NCBI Taxonomy" id="1877"/>
    <lineage>
        <taxon>Bacteria</taxon>
        <taxon>Bacillati</taxon>
        <taxon>Actinomycetota</taxon>
        <taxon>Actinomycetes</taxon>
        <taxon>Micromonosporales</taxon>
        <taxon>Micromonosporaceae</taxon>
        <taxon>Micromonospora</taxon>
    </lineage>
</organism>
<dbReference type="NCBIfam" id="TIGR01643">
    <property type="entry name" value="YD_repeat_2x"/>
    <property type="match status" value="3"/>
</dbReference>
<dbReference type="Gene3D" id="2.180.10.10">
    <property type="entry name" value="RHS repeat-associated core"/>
    <property type="match status" value="2"/>
</dbReference>
<gene>
    <name evidence="10" type="ORF">GA0070618_6299</name>
</gene>
<keyword evidence="5" id="KW-0843">Virulence</keyword>
<dbReference type="GO" id="GO:0005576">
    <property type="term" value="C:extracellular region"/>
    <property type="evidence" value="ECO:0007669"/>
    <property type="project" value="UniProtKB-SubCell"/>
</dbReference>
<evidence type="ECO:0000256" key="3">
    <source>
        <dbReference type="ARBA" id="ARBA00022729"/>
    </source>
</evidence>
<dbReference type="InterPro" id="IPR013517">
    <property type="entry name" value="FG-GAP"/>
</dbReference>
<dbReference type="GO" id="GO:0005737">
    <property type="term" value="C:cytoplasm"/>
    <property type="evidence" value="ECO:0007669"/>
    <property type="project" value="InterPro"/>
</dbReference>
<evidence type="ECO:0000259" key="8">
    <source>
        <dbReference type="Pfam" id="PF12256"/>
    </source>
</evidence>
<reference evidence="11" key="1">
    <citation type="submission" date="2016-06" db="EMBL/GenBank/DDBJ databases">
        <authorList>
            <person name="Varghese N."/>
            <person name="Submissions Spin"/>
        </authorList>
    </citation>
    <scope>NUCLEOTIDE SEQUENCE [LARGE SCALE GENOMIC DNA]</scope>
    <source>
        <strain evidence="11">DSM 43816</strain>
    </source>
</reference>
<dbReference type="InterPro" id="IPR022045">
    <property type="entry name" value="TcdB_toxin_mid/N"/>
</dbReference>
<proteinExistence type="predicted"/>
<dbReference type="InterPro" id="IPR056823">
    <property type="entry name" value="TEN-like_YD-shell"/>
</dbReference>
<evidence type="ECO:0000256" key="2">
    <source>
        <dbReference type="ARBA" id="ARBA00022525"/>
    </source>
</evidence>
<dbReference type="InParanoid" id="A0A1C5A4V3"/>
<keyword evidence="2" id="KW-0964">Secreted</keyword>
<feature type="signal peptide" evidence="7">
    <location>
        <begin position="1"/>
        <end position="28"/>
    </location>
</feature>
<dbReference type="InterPro" id="IPR006530">
    <property type="entry name" value="YD"/>
</dbReference>
<evidence type="ECO:0000256" key="4">
    <source>
        <dbReference type="ARBA" id="ARBA00022737"/>
    </source>
</evidence>
<dbReference type="EMBL" id="LT607413">
    <property type="protein sequence ID" value="SCF40169.1"/>
    <property type="molecule type" value="Genomic_DNA"/>
</dbReference>
<evidence type="ECO:0000313" key="10">
    <source>
        <dbReference type="EMBL" id="SCF40169.1"/>
    </source>
</evidence>
<dbReference type="Pfam" id="PF13517">
    <property type="entry name" value="FG-GAP_3"/>
    <property type="match status" value="1"/>
</dbReference>
<dbReference type="Pfam" id="PF12256">
    <property type="entry name" value="TcdB_toxin_midN"/>
    <property type="match status" value="1"/>
</dbReference>
<feature type="compositionally biased region" description="Basic and acidic residues" evidence="6">
    <location>
        <begin position="36"/>
        <end position="62"/>
    </location>
</feature>
<dbReference type="Pfam" id="PF25023">
    <property type="entry name" value="TEN_YD-shell"/>
    <property type="match status" value="1"/>
</dbReference>
<keyword evidence="11" id="KW-1185">Reference proteome</keyword>
<dbReference type="RefSeq" id="WP_088984852.1">
    <property type="nucleotide sequence ID" value="NZ_LT607413.1"/>
</dbReference>
<dbReference type="PANTHER" id="PTHR32305">
    <property type="match status" value="1"/>
</dbReference>
<accession>A0A1C5A4V3</accession>
<comment type="subcellular location">
    <subcellularLocation>
        <location evidence="1">Secreted</location>
    </subcellularLocation>
</comment>
<evidence type="ECO:0000256" key="1">
    <source>
        <dbReference type="ARBA" id="ARBA00004613"/>
    </source>
</evidence>
<dbReference type="Pfam" id="PF05593">
    <property type="entry name" value="RHS_repeat"/>
    <property type="match status" value="3"/>
</dbReference>
<dbReference type="InterPro" id="IPR028994">
    <property type="entry name" value="Integrin_alpha_N"/>
</dbReference>
<dbReference type="PANTHER" id="PTHR32305:SF17">
    <property type="entry name" value="TRNA NUCLEASE WAPA"/>
    <property type="match status" value="1"/>
</dbReference>
<dbReference type="Proteomes" id="UP000198253">
    <property type="component" value="Chromosome I"/>
</dbReference>
<feature type="chain" id="PRO_5008710904" evidence="7">
    <location>
        <begin position="29"/>
        <end position="1689"/>
    </location>
</feature>
<protein>
    <submittedName>
        <fullName evidence="10">YD repeat-containing protein</fullName>
    </submittedName>
</protein>
<feature type="domain" description="Insecticide toxin TcdB middle/N-terminal" evidence="8">
    <location>
        <begin position="692"/>
        <end position="820"/>
    </location>
</feature>
<evidence type="ECO:0000259" key="9">
    <source>
        <dbReference type="Pfam" id="PF25023"/>
    </source>
</evidence>
<evidence type="ECO:0000256" key="5">
    <source>
        <dbReference type="ARBA" id="ARBA00023026"/>
    </source>
</evidence>